<dbReference type="RefSeq" id="WP_143648815.1">
    <property type="nucleotide sequence ID" value="NZ_JABJXA010000128.1"/>
</dbReference>
<dbReference type="OrthoDB" id="5244330at2"/>
<dbReference type="CDD" id="cd13399">
    <property type="entry name" value="Slt35-like"/>
    <property type="match status" value="1"/>
</dbReference>
<dbReference type="InterPro" id="IPR038765">
    <property type="entry name" value="Papain-like_cys_pep_sf"/>
</dbReference>
<dbReference type="Proteomes" id="UP000517765">
    <property type="component" value="Unassembled WGS sequence"/>
</dbReference>
<dbReference type="EMBL" id="VJYK02000151">
    <property type="protein sequence ID" value="MQS03234.1"/>
    <property type="molecule type" value="Genomic_DNA"/>
</dbReference>
<dbReference type="Gene3D" id="1.10.530.10">
    <property type="match status" value="1"/>
</dbReference>
<dbReference type="GO" id="GO:0008234">
    <property type="term" value="F:cysteine-type peptidase activity"/>
    <property type="evidence" value="ECO:0007669"/>
    <property type="project" value="UniProtKB-KW"/>
</dbReference>
<proteinExistence type="inferred from homology"/>
<dbReference type="InterPro" id="IPR000064">
    <property type="entry name" value="NLP_P60_dom"/>
</dbReference>
<gene>
    <name evidence="7" type="ORF">FNX44_015410</name>
    <name evidence="6" type="ORF">H3147_19165</name>
</gene>
<dbReference type="SUPFAM" id="SSF54001">
    <property type="entry name" value="Cysteine proteinases"/>
    <property type="match status" value="1"/>
</dbReference>
<evidence type="ECO:0000259" key="5">
    <source>
        <dbReference type="PROSITE" id="PS51935"/>
    </source>
</evidence>
<sequence>MTREPTAASRVARRGVMVWLLPSSLTALLCVFGLLMMLVSGAAWLAAAVQDEQQRQQNDAAGGAEQVGAGGLAAGSVPAAYADLIAAAGNRCPTLTPGRLAALLQQESRFNPKAKSPAGAQGIAQFMPGTWRIYGKDYNKDGKTDVWDPADAILSAADYLCVVAKELVGVPGDPVNNMLAGYNAGPGAVQRYQGVPPYRETQNYVRVIRAAEQRFTAPDSGGSKASGAAAKVIAAARGQLGKPYVWGGGNTEGPTKGGFDCSGLTQYAVYQGAKITLPRTSQAQRTAGKGVSKDRIRPGDLIVFNNDGNWGHVGLYIGDNKMIHAPRTGKNVEEVTVAPGTYWAQFPWDVRRVLL</sequence>
<protein>
    <submittedName>
        <fullName evidence="6">Bifunctional lytic transglycosylase/C40 family peptidase</fullName>
    </submittedName>
    <submittedName>
        <fullName evidence="7">Transglycosylase SLT domain-containing protein</fullName>
    </submittedName>
</protein>
<dbReference type="PANTHER" id="PTHR47359">
    <property type="entry name" value="PEPTIDOGLYCAN DL-ENDOPEPTIDASE CWLO"/>
    <property type="match status" value="1"/>
</dbReference>
<keyword evidence="3" id="KW-0378">Hydrolase</keyword>
<evidence type="ECO:0000256" key="1">
    <source>
        <dbReference type="ARBA" id="ARBA00007074"/>
    </source>
</evidence>
<evidence type="ECO:0000313" key="7">
    <source>
        <dbReference type="EMBL" id="MQS03234.1"/>
    </source>
</evidence>
<feature type="domain" description="NlpC/P60" evidence="5">
    <location>
        <begin position="226"/>
        <end position="354"/>
    </location>
</feature>
<dbReference type="Gene3D" id="3.90.1720.10">
    <property type="entry name" value="endopeptidase domain like (from Nostoc punctiforme)"/>
    <property type="match status" value="1"/>
</dbReference>
<evidence type="ECO:0000313" key="6">
    <source>
        <dbReference type="EMBL" id="MBB1260925.1"/>
    </source>
</evidence>
<keyword evidence="4" id="KW-0788">Thiol protease</keyword>
<dbReference type="PANTHER" id="PTHR47359:SF3">
    <property type="entry name" value="NLP_P60 DOMAIN-CONTAINING PROTEIN-RELATED"/>
    <property type="match status" value="1"/>
</dbReference>
<dbReference type="AlphaFoldDB" id="A0A5P0YSC8"/>
<dbReference type="GO" id="GO:0006508">
    <property type="term" value="P:proteolysis"/>
    <property type="evidence" value="ECO:0007669"/>
    <property type="project" value="UniProtKB-KW"/>
</dbReference>
<dbReference type="Proteomes" id="UP000320857">
    <property type="component" value="Unassembled WGS sequence"/>
</dbReference>
<keyword evidence="2" id="KW-0645">Protease</keyword>
<name>A0A5P0YSC8_9ACTN</name>
<accession>A0A5P0YSC8</accession>
<evidence type="ECO:0000313" key="9">
    <source>
        <dbReference type="Proteomes" id="UP000517765"/>
    </source>
</evidence>
<reference evidence="6" key="3">
    <citation type="journal article" name="Syst. Appl. Microbiol.">
        <title>Streptomyces alkaliterrae sp. nov., isolated from an alkaline soil, and emended descriptions of Streptomyces alkaliphilus, Streptomyces calidiresistens and Streptomyces durbertensis.</title>
        <authorList>
            <person name="Swiecimska M."/>
            <person name="Golinska P."/>
            <person name="Nouioui I."/>
            <person name="Wypij M."/>
            <person name="Rai M."/>
            <person name="Sangal V."/>
            <person name="Goodfellow M."/>
        </authorList>
    </citation>
    <scope>NUCLEOTIDE SEQUENCE</scope>
    <source>
        <strain evidence="6">OF8</strain>
    </source>
</reference>
<reference evidence="7 8" key="1">
    <citation type="submission" date="2019-10" db="EMBL/GenBank/DDBJ databases">
        <title>Streptomyces sp. nov., a novel actinobacterium isolated from alkaline environment.</title>
        <authorList>
            <person name="Golinska P."/>
        </authorList>
    </citation>
    <scope>NUCLEOTIDE SEQUENCE [LARGE SCALE GENOMIC DNA]</scope>
    <source>
        <strain evidence="7 8">OF1</strain>
    </source>
</reference>
<evidence type="ECO:0000313" key="8">
    <source>
        <dbReference type="Proteomes" id="UP000320857"/>
    </source>
</evidence>
<evidence type="ECO:0000256" key="3">
    <source>
        <dbReference type="ARBA" id="ARBA00022801"/>
    </source>
</evidence>
<dbReference type="InterPro" id="IPR051794">
    <property type="entry name" value="PG_Endopeptidase_C40"/>
</dbReference>
<dbReference type="Pfam" id="PF01464">
    <property type="entry name" value="SLT"/>
    <property type="match status" value="1"/>
</dbReference>
<evidence type="ECO:0000256" key="4">
    <source>
        <dbReference type="ARBA" id="ARBA00022807"/>
    </source>
</evidence>
<comment type="caution">
    <text evidence="7">The sequence shown here is derived from an EMBL/GenBank/DDBJ whole genome shotgun (WGS) entry which is preliminary data.</text>
</comment>
<dbReference type="SUPFAM" id="SSF53955">
    <property type="entry name" value="Lysozyme-like"/>
    <property type="match status" value="1"/>
</dbReference>
<reference evidence="9" key="2">
    <citation type="submission" date="2020-05" db="EMBL/GenBank/DDBJ databases">
        <title>Classification of alakaliphilic streptomycetes isolated from an alkaline soil next to Lonar Crater, India and a proposal for the recognition of Streptomyces alkaliterrae sp. nov.</title>
        <authorList>
            <person name="Golinska P."/>
        </authorList>
    </citation>
    <scope>NUCLEOTIDE SEQUENCE [LARGE SCALE GENOMIC DNA]</scope>
    <source>
        <strain evidence="9">OF8</strain>
    </source>
</reference>
<dbReference type="PROSITE" id="PS51935">
    <property type="entry name" value="NLPC_P60"/>
    <property type="match status" value="1"/>
</dbReference>
<dbReference type="InterPro" id="IPR008258">
    <property type="entry name" value="Transglycosylase_SLT_dom_1"/>
</dbReference>
<dbReference type="Pfam" id="PF00877">
    <property type="entry name" value="NLPC_P60"/>
    <property type="match status" value="1"/>
</dbReference>
<organism evidence="7 8">
    <name type="scientific">Streptomyces alkaliterrae</name>
    <dbReference type="NCBI Taxonomy" id="2213162"/>
    <lineage>
        <taxon>Bacteria</taxon>
        <taxon>Bacillati</taxon>
        <taxon>Actinomycetota</taxon>
        <taxon>Actinomycetes</taxon>
        <taxon>Kitasatosporales</taxon>
        <taxon>Streptomycetaceae</taxon>
        <taxon>Streptomyces</taxon>
    </lineage>
</organism>
<dbReference type="InterPro" id="IPR023346">
    <property type="entry name" value="Lysozyme-like_dom_sf"/>
</dbReference>
<evidence type="ECO:0000256" key="2">
    <source>
        <dbReference type="ARBA" id="ARBA00022670"/>
    </source>
</evidence>
<dbReference type="EMBL" id="JABJXA010000128">
    <property type="protein sequence ID" value="MBB1260925.1"/>
    <property type="molecule type" value="Genomic_DNA"/>
</dbReference>
<comment type="similarity">
    <text evidence="1">Belongs to the peptidase C40 family.</text>
</comment>
<keyword evidence="8" id="KW-1185">Reference proteome</keyword>